<sequence>MNKETAEQLARTAALEAVKEFEKSQKKNKRVKVFQNAKKLMENYNRICQSVQEGVSELSDVDDGEELEELSAEDIYINSIIKSKLRSIVMIAHIDKCLKLLEDEEYRKETPEKYKAFKYYYLDGMTPKSIAEILDNCAERTVWRWISELTDILSVYLFGADAIILD</sequence>
<dbReference type="AlphaFoldDB" id="A0AAU7PQU2"/>
<name>A0AAU7PQU2_9FIRM</name>
<accession>A0AAU7PQU2</accession>
<proteinExistence type="predicted"/>
<reference evidence="1" key="1">
    <citation type="submission" date="2024-06" db="EMBL/GenBank/DDBJ databases">
        <title>Lacrimispora cavernae sp. nov., a novel anaerobe isolated from bat guano pile inside a cave.</title>
        <authorList>
            <person name="Miller S.L."/>
            <person name="Lu N."/>
            <person name="King J."/>
            <person name="Sankaranarayanan K."/>
            <person name="Lawson P.A."/>
        </authorList>
    </citation>
    <scope>NUCLEOTIDE SEQUENCE</scope>
    <source>
        <strain evidence="1">BS-2</strain>
    </source>
</reference>
<dbReference type="Pfam" id="PF13384">
    <property type="entry name" value="HTH_23"/>
    <property type="match status" value="1"/>
</dbReference>
<dbReference type="EMBL" id="CP157940">
    <property type="protein sequence ID" value="XBS54634.1"/>
    <property type="molecule type" value="Genomic_DNA"/>
</dbReference>
<organism evidence="1">
    <name type="scientific">Lacrimispora sp. BS-2</name>
    <dbReference type="NCBI Taxonomy" id="3151850"/>
    <lineage>
        <taxon>Bacteria</taxon>
        <taxon>Bacillati</taxon>
        <taxon>Bacillota</taxon>
        <taxon>Clostridia</taxon>
        <taxon>Lachnospirales</taxon>
        <taxon>Lachnospiraceae</taxon>
        <taxon>Lacrimispora</taxon>
    </lineage>
</organism>
<protein>
    <submittedName>
        <fullName evidence="1">Helix-turn-helix domain-containing protein</fullName>
    </submittedName>
</protein>
<evidence type="ECO:0000313" key="1">
    <source>
        <dbReference type="EMBL" id="XBS54634.1"/>
    </source>
</evidence>
<gene>
    <name evidence="1" type="ORF">ABFV83_02235</name>
</gene>
<dbReference type="RefSeq" id="WP_349947326.1">
    <property type="nucleotide sequence ID" value="NZ_CP157940.1"/>
</dbReference>